<dbReference type="InterPro" id="IPR002347">
    <property type="entry name" value="SDR_fam"/>
</dbReference>
<proteinExistence type="predicted"/>
<dbReference type="Proteomes" id="UP000078397">
    <property type="component" value="Unassembled WGS sequence"/>
</dbReference>
<comment type="caution">
    <text evidence="1">The sequence shown here is derived from an EMBL/GenBank/DDBJ whole genome shotgun (WGS) entry which is preliminary data.</text>
</comment>
<accession>A0A179F440</accession>
<evidence type="ECO:0000313" key="1">
    <source>
        <dbReference type="EMBL" id="OAQ60194.1"/>
    </source>
</evidence>
<dbReference type="GeneID" id="28852950"/>
<dbReference type="OrthoDB" id="1933717at2759"/>
<dbReference type="PANTHER" id="PTHR43976:SF6">
    <property type="entry name" value="OXIDOREDUCTASE, PUTATIVE (AFU_ORTHOLOGUE AFUA_1G13950)-RELATED"/>
    <property type="match status" value="1"/>
</dbReference>
<reference evidence="1 2" key="1">
    <citation type="journal article" date="2016" name="PLoS Pathog.">
        <title>Biosynthesis of antibiotic leucinostatins in bio-control fungus Purpureocillium lilacinum and their inhibition on phytophthora revealed by genome mining.</title>
        <authorList>
            <person name="Wang G."/>
            <person name="Liu Z."/>
            <person name="Lin R."/>
            <person name="Li E."/>
            <person name="Mao Z."/>
            <person name="Ling J."/>
            <person name="Yang Y."/>
            <person name="Yin W.B."/>
            <person name="Xie B."/>
        </authorList>
    </citation>
    <scope>NUCLEOTIDE SEQUENCE [LARGE SCALE GENOMIC DNA]</scope>
    <source>
        <strain evidence="1">170</strain>
    </source>
</reference>
<keyword evidence="2" id="KW-1185">Reference proteome</keyword>
<dbReference type="KEGG" id="pchm:VFPPC_10624"/>
<dbReference type="Gene3D" id="3.40.50.720">
    <property type="entry name" value="NAD(P)-binding Rossmann-like Domain"/>
    <property type="match status" value="1"/>
</dbReference>
<organism evidence="1 2">
    <name type="scientific">Pochonia chlamydosporia 170</name>
    <dbReference type="NCBI Taxonomy" id="1380566"/>
    <lineage>
        <taxon>Eukaryota</taxon>
        <taxon>Fungi</taxon>
        <taxon>Dikarya</taxon>
        <taxon>Ascomycota</taxon>
        <taxon>Pezizomycotina</taxon>
        <taxon>Sordariomycetes</taxon>
        <taxon>Hypocreomycetidae</taxon>
        <taxon>Hypocreales</taxon>
        <taxon>Clavicipitaceae</taxon>
        <taxon>Pochonia</taxon>
    </lineage>
</organism>
<dbReference type="PANTHER" id="PTHR43976">
    <property type="entry name" value="SHORT CHAIN DEHYDROGENASE"/>
    <property type="match status" value="1"/>
</dbReference>
<dbReference type="InterPro" id="IPR051911">
    <property type="entry name" value="SDR_oxidoreductase"/>
</dbReference>
<dbReference type="InterPro" id="IPR036291">
    <property type="entry name" value="NAD(P)-bd_dom_sf"/>
</dbReference>
<dbReference type="Pfam" id="PF00106">
    <property type="entry name" value="adh_short"/>
    <property type="match status" value="1"/>
</dbReference>
<dbReference type="SUPFAM" id="SSF51735">
    <property type="entry name" value="NAD(P)-binding Rossmann-fold domains"/>
    <property type="match status" value="1"/>
</dbReference>
<dbReference type="RefSeq" id="XP_018138104.1">
    <property type="nucleotide sequence ID" value="XM_018288956.1"/>
</dbReference>
<dbReference type="EMBL" id="LSBJ02000009">
    <property type="protein sequence ID" value="OAQ60194.1"/>
    <property type="molecule type" value="Genomic_DNA"/>
</dbReference>
<sequence>MVAKTKHCNCVQRISMIVPKESRLTFLFVDCTSGLGSGLIRLALSHGHCVIATSCNTKNAPELVGEVEAHENCNWQHLNVSHSTGNVFIDNLEKNGTSIDVLIYNSNDSDHELEISKRLTTDGVSKHLDMSFFAPCQLMFAMIPYMRERGHGVIVDVSSAIVEVPIQRVTWTRGTSTITSDTTVHDKSFTHEDMYPPVGMSYIRSRKNGHQTPGKALMGNQLVDHNIHILYNIVYTSHGGEDSCARDIFLEIVRMAKPKEPALCAGTNAKDNQLNDRSLPFKLPLRRSMATLME</sequence>
<protein>
    <submittedName>
        <fullName evidence="1">Uncharacterized protein</fullName>
    </submittedName>
</protein>
<evidence type="ECO:0000313" key="2">
    <source>
        <dbReference type="Proteomes" id="UP000078397"/>
    </source>
</evidence>
<gene>
    <name evidence="1" type="ORF">VFPPC_10624</name>
</gene>
<dbReference type="AlphaFoldDB" id="A0A179F440"/>
<dbReference type="STRING" id="1380566.A0A179F440"/>
<name>A0A179F440_METCM</name>